<dbReference type="InterPro" id="IPR008767">
    <property type="entry name" value="Phage_SPP1_head-tail_adaptor"/>
</dbReference>
<dbReference type="EMBL" id="ACZM01000003">
    <property type="protein sequence ID" value="EHG22288.1"/>
    <property type="molecule type" value="Genomic_DNA"/>
</dbReference>
<protein>
    <recommendedName>
        <fullName evidence="3">Phage head-tail adaptor</fullName>
    </recommendedName>
</protein>
<dbReference type="RefSeq" id="WP_006691775.1">
    <property type="nucleotide sequence ID" value="NZ_JH376797.1"/>
</dbReference>
<keyword evidence="2" id="KW-1185">Reference proteome</keyword>
<dbReference type="Gene3D" id="2.40.10.270">
    <property type="entry name" value="Bacteriophage SPP1 head-tail adaptor protein"/>
    <property type="match status" value="1"/>
</dbReference>
<evidence type="ECO:0000313" key="2">
    <source>
        <dbReference type="Proteomes" id="UP000004129"/>
    </source>
</evidence>
<dbReference type="HOGENOM" id="CLU_2245650_0_0_9"/>
<comment type="caution">
    <text evidence="1">The sequence shown here is derived from an EMBL/GenBank/DDBJ whole genome shotgun (WGS) entry which is preliminary data.</text>
</comment>
<proteinExistence type="predicted"/>
<dbReference type="Pfam" id="PF05521">
    <property type="entry name" value="Phage_HCP"/>
    <property type="match status" value="1"/>
</dbReference>
<dbReference type="OrthoDB" id="9808209at2"/>
<evidence type="ECO:0008006" key="3">
    <source>
        <dbReference type="Google" id="ProtNLM"/>
    </source>
</evidence>
<reference evidence="1 2" key="1">
    <citation type="submission" date="2011-08" db="EMBL/GenBank/DDBJ databases">
        <title>The Genome Sequence of Selenomonas infelix ATCC 43532.</title>
        <authorList>
            <consortium name="The Broad Institute Genome Sequencing Platform"/>
            <person name="Earl A."/>
            <person name="Ward D."/>
            <person name="Feldgarden M."/>
            <person name="Gevers D."/>
            <person name="Izard J."/>
            <person name="Blanton J.M."/>
            <person name="Baranova O.V."/>
            <person name="Dewhirst F.E."/>
            <person name="Young S.K."/>
            <person name="Zeng Q."/>
            <person name="Gargeya S."/>
            <person name="Fitzgerald M."/>
            <person name="Haas B."/>
            <person name="Abouelleil A."/>
            <person name="Alvarado L."/>
            <person name="Arachchi H.M."/>
            <person name="Berlin A."/>
            <person name="Brown A."/>
            <person name="Chapman S.B."/>
            <person name="Chen Z."/>
            <person name="Dunbar C."/>
            <person name="Freedman E."/>
            <person name="Gearin G."/>
            <person name="Gellesch M."/>
            <person name="Goldberg J."/>
            <person name="Griggs A."/>
            <person name="Gujja S."/>
            <person name="Heiman D."/>
            <person name="Howarth C."/>
            <person name="Larson L."/>
            <person name="Lui A."/>
            <person name="MacDonald P.J.P."/>
            <person name="Montmayeur A."/>
            <person name="Murphy C."/>
            <person name="Neiman D."/>
            <person name="Pearson M."/>
            <person name="Priest M."/>
            <person name="Roberts A."/>
            <person name="Saif S."/>
            <person name="Shea T."/>
            <person name="Shenoy N."/>
            <person name="Sisk P."/>
            <person name="Stolte C."/>
            <person name="Sykes S."/>
            <person name="Wortman J."/>
            <person name="Nusbaum C."/>
            <person name="Birren B."/>
        </authorList>
    </citation>
    <scope>NUCLEOTIDE SEQUENCE [LARGE SCALE GENOMIC DNA]</scope>
    <source>
        <strain evidence="1 2">ATCC 43532</strain>
    </source>
</reference>
<organism evidence="1 2">
    <name type="scientific">Selenomonas infelix ATCC 43532</name>
    <dbReference type="NCBI Taxonomy" id="679201"/>
    <lineage>
        <taxon>Bacteria</taxon>
        <taxon>Bacillati</taxon>
        <taxon>Bacillota</taxon>
        <taxon>Negativicutes</taxon>
        <taxon>Selenomonadales</taxon>
        <taxon>Selenomonadaceae</taxon>
        <taxon>Selenomonas</taxon>
    </lineage>
</organism>
<accession>G5GM43</accession>
<dbReference type="AlphaFoldDB" id="G5GM43"/>
<dbReference type="Proteomes" id="UP000004129">
    <property type="component" value="Unassembled WGS sequence"/>
</dbReference>
<name>G5GM43_9FIRM</name>
<gene>
    <name evidence="1" type="ORF">HMPREF9334_00324</name>
</gene>
<dbReference type="eggNOG" id="ENOG5030BJT">
    <property type="taxonomic scope" value="Bacteria"/>
</dbReference>
<evidence type="ECO:0000313" key="1">
    <source>
        <dbReference type="EMBL" id="EHG22288.1"/>
    </source>
</evidence>
<dbReference type="InterPro" id="IPR038666">
    <property type="entry name" value="SSP1_head-tail_sf"/>
</dbReference>
<dbReference type="PATRIC" id="fig|679201.3.peg.330"/>
<dbReference type="STRING" id="679201.HMPREF9334_00324"/>
<sequence length="107" mass="11851">MIRAARLRHRIEILRPSYGEDVGFGGLEGYASEGMAWAEFLRPRFTQSDAMGSGVATEITQGIRIRPRPIEKGWKVRRGDEEFHVLHVDDSTAGEIILTTKGVDPGG</sequence>